<dbReference type="PROSITE" id="PS51257">
    <property type="entry name" value="PROKAR_LIPOPROTEIN"/>
    <property type="match status" value="1"/>
</dbReference>
<name>A0A0A9C716_ARUDO</name>
<proteinExistence type="predicted"/>
<dbReference type="AlphaFoldDB" id="A0A0A9C716"/>
<protein>
    <submittedName>
        <fullName evidence="1">Uncharacterized protein</fullName>
    </submittedName>
</protein>
<sequence>MKCQEYQTCWSFLLSCDGILN</sequence>
<accession>A0A0A9C716</accession>
<evidence type="ECO:0000313" key="1">
    <source>
        <dbReference type="EMBL" id="JAD69180.1"/>
    </source>
</evidence>
<reference evidence="1" key="2">
    <citation type="journal article" date="2015" name="Data Brief">
        <title>Shoot transcriptome of the giant reed, Arundo donax.</title>
        <authorList>
            <person name="Barrero R.A."/>
            <person name="Guerrero F.D."/>
            <person name="Moolhuijzen P."/>
            <person name="Goolsby J.A."/>
            <person name="Tidwell J."/>
            <person name="Bellgard S.E."/>
            <person name="Bellgard M.I."/>
        </authorList>
    </citation>
    <scope>NUCLEOTIDE SEQUENCE</scope>
    <source>
        <tissue evidence="1">Shoot tissue taken approximately 20 cm above the soil surface</tissue>
    </source>
</reference>
<dbReference type="EMBL" id="GBRH01228715">
    <property type="protein sequence ID" value="JAD69180.1"/>
    <property type="molecule type" value="Transcribed_RNA"/>
</dbReference>
<reference evidence="1" key="1">
    <citation type="submission" date="2014-09" db="EMBL/GenBank/DDBJ databases">
        <authorList>
            <person name="Magalhaes I.L.F."/>
            <person name="Oliveira U."/>
            <person name="Santos F.R."/>
            <person name="Vidigal T.H.D.A."/>
            <person name="Brescovit A.D."/>
            <person name="Santos A.J."/>
        </authorList>
    </citation>
    <scope>NUCLEOTIDE SEQUENCE</scope>
    <source>
        <tissue evidence="1">Shoot tissue taken approximately 20 cm above the soil surface</tissue>
    </source>
</reference>
<organism evidence="1">
    <name type="scientific">Arundo donax</name>
    <name type="common">Giant reed</name>
    <name type="synonym">Donax arundinaceus</name>
    <dbReference type="NCBI Taxonomy" id="35708"/>
    <lineage>
        <taxon>Eukaryota</taxon>
        <taxon>Viridiplantae</taxon>
        <taxon>Streptophyta</taxon>
        <taxon>Embryophyta</taxon>
        <taxon>Tracheophyta</taxon>
        <taxon>Spermatophyta</taxon>
        <taxon>Magnoliopsida</taxon>
        <taxon>Liliopsida</taxon>
        <taxon>Poales</taxon>
        <taxon>Poaceae</taxon>
        <taxon>PACMAD clade</taxon>
        <taxon>Arundinoideae</taxon>
        <taxon>Arundineae</taxon>
        <taxon>Arundo</taxon>
    </lineage>
</organism>